<protein>
    <submittedName>
        <fullName evidence="2">Uncharacterized protein</fullName>
    </submittedName>
</protein>
<dbReference type="AlphaFoldDB" id="A0A0F9CB09"/>
<dbReference type="EMBL" id="LAZR01033977">
    <property type="protein sequence ID" value="KKL46583.1"/>
    <property type="molecule type" value="Genomic_DNA"/>
</dbReference>
<feature type="region of interest" description="Disordered" evidence="1">
    <location>
        <begin position="447"/>
        <end position="496"/>
    </location>
</feature>
<feature type="non-terminal residue" evidence="2">
    <location>
        <position position="1"/>
    </location>
</feature>
<evidence type="ECO:0000313" key="2">
    <source>
        <dbReference type="EMBL" id="KKL46583.1"/>
    </source>
</evidence>
<reference evidence="2" key="1">
    <citation type="journal article" date="2015" name="Nature">
        <title>Complex archaea that bridge the gap between prokaryotes and eukaryotes.</title>
        <authorList>
            <person name="Spang A."/>
            <person name="Saw J.H."/>
            <person name="Jorgensen S.L."/>
            <person name="Zaremba-Niedzwiedzka K."/>
            <person name="Martijn J."/>
            <person name="Lind A.E."/>
            <person name="van Eijk R."/>
            <person name="Schleper C."/>
            <person name="Guy L."/>
            <person name="Ettema T.J."/>
        </authorList>
    </citation>
    <scope>NUCLEOTIDE SEQUENCE</scope>
</reference>
<proteinExistence type="predicted"/>
<organism evidence="2">
    <name type="scientific">marine sediment metagenome</name>
    <dbReference type="NCBI Taxonomy" id="412755"/>
    <lineage>
        <taxon>unclassified sequences</taxon>
        <taxon>metagenomes</taxon>
        <taxon>ecological metagenomes</taxon>
    </lineage>
</organism>
<sequence length="556" mass="63010">VEKAIKFGVDMVDNLIMKAPYLVPFAESFQEMTTKYIQNAGDIIILGEKKSFVDGLPDAGIVGFSMGIGGSSVIQGVKTVKTITDKNIKKEPPVELEKDDFEIIEKAATDTEYYEKLTGEFSQMTEEGTLTTEEGTQLKETLDNTIEFINKIPPEFDVEKKNKAYLLIQEKQQLELENEKLDDVFQGKNNERITAINEELTALQPEAVKPEEKPTEEPAKPEVEPKKELEPLAEEARKYESAEEFVDSRRNIHRPPSIESGSRLDDLTNSYGEDIYSEKALQYFGTNESYDKGAIGIINKAKGNPEAEIKVYRTTEKGDPTEILPGDWVSITKQYAIEHGERSLKGAPVLVEKTVKVKDIIGNADSLHEYGYRPEEHRDLTKAQLTEIWNKAQEKPTEPKAEPTEQPITKTTYDFETGRPEMTEKFEYFTKEIEGKTEYFKREKVKVAPPTEEPTVEKPAEPPLEEREAPPTEVKAEAPTFKEHITTGKKEQRGKYQVEKVGDEVRILNIDTGKYVKQTKQNQWAIDQYVDANIENLKSGKRAEIPKGINPAEVYD</sequence>
<feature type="compositionally biased region" description="Basic and acidic residues" evidence="1">
    <location>
        <begin position="455"/>
        <end position="496"/>
    </location>
</feature>
<gene>
    <name evidence="2" type="ORF">LCGC14_2344110</name>
</gene>
<comment type="caution">
    <text evidence="2">The sequence shown here is derived from an EMBL/GenBank/DDBJ whole genome shotgun (WGS) entry which is preliminary data.</text>
</comment>
<feature type="region of interest" description="Disordered" evidence="1">
    <location>
        <begin position="204"/>
        <end position="243"/>
    </location>
</feature>
<accession>A0A0F9CB09</accession>
<name>A0A0F9CB09_9ZZZZ</name>
<evidence type="ECO:0000256" key="1">
    <source>
        <dbReference type="SAM" id="MobiDB-lite"/>
    </source>
</evidence>
<feature type="compositionally biased region" description="Basic and acidic residues" evidence="1">
    <location>
        <begin position="208"/>
        <end position="243"/>
    </location>
</feature>
<feature type="non-terminal residue" evidence="2">
    <location>
        <position position="556"/>
    </location>
</feature>